<evidence type="ECO:0000313" key="2">
    <source>
        <dbReference type="EMBL" id="KAK4207915.1"/>
    </source>
</evidence>
<name>A0AAN6XWJ3_9PEZI</name>
<dbReference type="Proteomes" id="UP001301769">
    <property type="component" value="Unassembled WGS sequence"/>
</dbReference>
<accession>A0AAN6XWJ3</accession>
<keyword evidence="3" id="KW-1185">Reference proteome</keyword>
<organism evidence="2 3">
    <name type="scientific">Rhypophila decipiens</name>
    <dbReference type="NCBI Taxonomy" id="261697"/>
    <lineage>
        <taxon>Eukaryota</taxon>
        <taxon>Fungi</taxon>
        <taxon>Dikarya</taxon>
        <taxon>Ascomycota</taxon>
        <taxon>Pezizomycotina</taxon>
        <taxon>Sordariomycetes</taxon>
        <taxon>Sordariomycetidae</taxon>
        <taxon>Sordariales</taxon>
        <taxon>Naviculisporaceae</taxon>
        <taxon>Rhypophila</taxon>
    </lineage>
</organism>
<sequence length="291" mass="32032">MGRVESSSLKKSHHRRHAVTGRFLRPPREQTVLLKKLLPRHALGVQNATQMKKKDVEPLVATIFTAAKAFLENPATPAILHPPPALQATISALSTDPGTGGGASLGPLSFLFGLRGFLLGKLPGNQFVGVPANSASSVSWLRKISFAVFAALFLVLRSARLRWHKDPRLSLSVDEPSALPRAIDDFNAVAERIEWGGMEMVLWLRDSEMWVDHRSEDEKDSAGAEKSSGKVFTEDGEEVIGVEELNRPKPAVSYKDMKAIIHMMEDLSLTLTWEFPASGEEEEDDEDDVIS</sequence>
<feature type="region of interest" description="Disordered" evidence="1">
    <location>
        <begin position="1"/>
        <end position="24"/>
    </location>
</feature>
<evidence type="ECO:0000256" key="1">
    <source>
        <dbReference type="SAM" id="MobiDB-lite"/>
    </source>
</evidence>
<dbReference type="EMBL" id="MU858267">
    <property type="protein sequence ID" value="KAK4207915.1"/>
    <property type="molecule type" value="Genomic_DNA"/>
</dbReference>
<protein>
    <submittedName>
        <fullName evidence="2">Uncharacterized protein</fullName>
    </submittedName>
</protein>
<proteinExistence type="predicted"/>
<reference evidence="2" key="2">
    <citation type="submission" date="2023-05" db="EMBL/GenBank/DDBJ databases">
        <authorList>
            <consortium name="Lawrence Berkeley National Laboratory"/>
            <person name="Steindorff A."/>
            <person name="Hensen N."/>
            <person name="Bonometti L."/>
            <person name="Westerberg I."/>
            <person name="Brannstrom I.O."/>
            <person name="Guillou S."/>
            <person name="Cros-Aarteil S."/>
            <person name="Calhoun S."/>
            <person name="Haridas S."/>
            <person name="Kuo A."/>
            <person name="Mondo S."/>
            <person name="Pangilinan J."/>
            <person name="Riley R."/>
            <person name="Labutti K."/>
            <person name="Andreopoulos B."/>
            <person name="Lipzen A."/>
            <person name="Chen C."/>
            <person name="Yanf M."/>
            <person name="Daum C."/>
            <person name="Ng V."/>
            <person name="Clum A."/>
            <person name="Ohm R."/>
            <person name="Martin F."/>
            <person name="Silar P."/>
            <person name="Natvig D."/>
            <person name="Lalanne C."/>
            <person name="Gautier V."/>
            <person name="Ament-Velasquez S.L."/>
            <person name="Kruys A."/>
            <person name="Hutchinson M.I."/>
            <person name="Powell A.J."/>
            <person name="Barry K."/>
            <person name="Miller A.N."/>
            <person name="Grigoriev I.V."/>
            <person name="Debuchy R."/>
            <person name="Gladieux P."/>
            <person name="Thoren M.H."/>
            <person name="Johannesson H."/>
        </authorList>
    </citation>
    <scope>NUCLEOTIDE SEQUENCE</scope>
    <source>
        <strain evidence="2">PSN293</strain>
    </source>
</reference>
<evidence type="ECO:0000313" key="3">
    <source>
        <dbReference type="Proteomes" id="UP001301769"/>
    </source>
</evidence>
<gene>
    <name evidence="2" type="ORF">QBC37DRAFT_405760</name>
</gene>
<reference evidence="2" key="1">
    <citation type="journal article" date="2023" name="Mol. Phylogenet. Evol.">
        <title>Genome-scale phylogeny and comparative genomics of the fungal order Sordariales.</title>
        <authorList>
            <person name="Hensen N."/>
            <person name="Bonometti L."/>
            <person name="Westerberg I."/>
            <person name="Brannstrom I.O."/>
            <person name="Guillou S."/>
            <person name="Cros-Aarteil S."/>
            <person name="Calhoun S."/>
            <person name="Haridas S."/>
            <person name="Kuo A."/>
            <person name="Mondo S."/>
            <person name="Pangilinan J."/>
            <person name="Riley R."/>
            <person name="LaButti K."/>
            <person name="Andreopoulos B."/>
            <person name="Lipzen A."/>
            <person name="Chen C."/>
            <person name="Yan M."/>
            <person name="Daum C."/>
            <person name="Ng V."/>
            <person name="Clum A."/>
            <person name="Steindorff A."/>
            <person name="Ohm R.A."/>
            <person name="Martin F."/>
            <person name="Silar P."/>
            <person name="Natvig D.O."/>
            <person name="Lalanne C."/>
            <person name="Gautier V."/>
            <person name="Ament-Velasquez S.L."/>
            <person name="Kruys A."/>
            <person name="Hutchinson M.I."/>
            <person name="Powell A.J."/>
            <person name="Barry K."/>
            <person name="Miller A.N."/>
            <person name="Grigoriev I.V."/>
            <person name="Debuchy R."/>
            <person name="Gladieux P."/>
            <person name="Hiltunen Thoren M."/>
            <person name="Johannesson H."/>
        </authorList>
    </citation>
    <scope>NUCLEOTIDE SEQUENCE</scope>
    <source>
        <strain evidence="2">PSN293</strain>
    </source>
</reference>
<dbReference type="AlphaFoldDB" id="A0AAN6XWJ3"/>
<feature type="compositionally biased region" description="Basic residues" evidence="1">
    <location>
        <begin position="10"/>
        <end position="19"/>
    </location>
</feature>
<comment type="caution">
    <text evidence="2">The sequence shown here is derived from an EMBL/GenBank/DDBJ whole genome shotgun (WGS) entry which is preliminary data.</text>
</comment>